<reference evidence="2" key="1">
    <citation type="submission" date="2021-02" db="EMBL/GenBank/DDBJ databases">
        <authorList>
            <person name="Dougan E. K."/>
            <person name="Rhodes N."/>
            <person name="Thang M."/>
            <person name="Chan C."/>
        </authorList>
    </citation>
    <scope>NUCLEOTIDE SEQUENCE</scope>
</reference>
<accession>A0A812KQJ5</accession>
<feature type="compositionally biased region" description="Polar residues" evidence="1">
    <location>
        <begin position="176"/>
        <end position="200"/>
    </location>
</feature>
<feature type="region of interest" description="Disordered" evidence="1">
    <location>
        <begin position="1"/>
        <end position="31"/>
    </location>
</feature>
<evidence type="ECO:0000313" key="3">
    <source>
        <dbReference type="Proteomes" id="UP000604046"/>
    </source>
</evidence>
<feature type="region of interest" description="Disordered" evidence="1">
    <location>
        <begin position="385"/>
        <end position="407"/>
    </location>
</feature>
<dbReference type="OrthoDB" id="438514at2759"/>
<feature type="compositionally biased region" description="Basic and acidic residues" evidence="1">
    <location>
        <begin position="162"/>
        <end position="173"/>
    </location>
</feature>
<proteinExistence type="predicted"/>
<evidence type="ECO:0000313" key="2">
    <source>
        <dbReference type="EMBL" id="CAE7234482.1"/>
    </source>
</evidence>
<dbReference type="Proteomes" id="UP000604046">
    <property type="component" value="Unassembled WGS sequence"/>
</dbReference>
<name>A0A812KQJ5_9DINO</name>
<sequence>MPPPPGGSVGTWPRMSGPGGAVPCSVPMGSMPAGAVVVPMQGRVPYRTIRGPAPGPTGTPVHMSGSVRSVASSPAPKSSQTHPQHPQHPQPHSQQSGQSQSRQPSHPSSRPSQPSAQAANARPHAAGEGRSRDERPRETPSRTSSVDSHISGVSSGVHFRTPSRDSADFRPESRFYSGQGQRSPSVESSRSLQKVQTNLHQSRQHMQEVEQTMQAMRGALETSQELLRKSVMLDDGAGCGGGPGAMFEYQEHPEPKNLEDLAHRLQAQQEATLSKLTQRWEQRFAALESALSSGLEVAAAATTSMNERLTRFVSLAEVLEGAVERVIHSSKDIATLSRKVGQIEDDVACLAQELASDRKDRSEAVSLAQLDAVCEELRRDLRRPVSSDFVEGSGGPGGSGSPQATLSALSQALGEERAERLRLSSEQRRFAAHAERLEQMLQGATEQLALLARAQEMGASPTTSTSTSSSGRLALLASRGSRRSSVGSGSGSRALSRLNIGPIEEGPEEDEGTMRPPKGWEAEPSEPQSDGGIFSRILGR</sequence>
<gene>
    <name evidence="2" type="ORF">SNAT2548_LOCUS9909</name>
</gene>
<feature type="region of interest" description="Disordered" evidence="1">
    <location>
        <begin position="456"/>
        <end position="540"/>
    </location>
</feature>
<dbReference type="EMBL" id="CAJNDS010000791">
    <property type="protein sequence ID" value="CAE7234482.1"/>
    <property type="molecule type" value="Genomic_DNA"/>
</dbReference>
<evidence type="ECO:0000256" key="1">
    <source>
        <dbReference type="SAM" id="MobiDB-lite"/>
    </source>
</evidence>
<feature type="compositionally biased region" description="Basic and acidic residues" evidence="1">
    <location>
        <begin position="125"/>
        <end position="140"/>
    </location>
</feature>
<keyword evidence="3" id="KW-1185">Reference proteome</keyword>
<feature type="compositionally biased region" description="Low complexity" evidence="1">
    <location>
        <begin position="144"/>
        <end position="158"/>
    </location>
</feature>
<feature type="compositionally biased region" description="Polar residues" evidence="1">
    <location>
        <begin position="66"/>
        <end position="77"/>
    </location>
</feature>
<feature type="compositionally biased region" description="Low complexity" evidence="1">
    <location>
        <begin position="458"/>
        <end position="504"/>
    </location>
</feature>
<feature type="compositionally biased region" description="Low complexity" evidence="1">
    <location>
        <begin position="90"/>
        <end position="117"/>
    </location>
</feature>
<comment type="caution">
    <text evidence="2">The sequence shown here is derived from an EMBL/GenBank/DDBJ whole genome shotgun (WGS) entry which is preliminary data.</text>
</comment>
<protein>
    <submittedName>
        <fullName evidence="2">Uncharacterized protein</fullName>
    </submittedName>
</protein>
<feature type="region of interest" description="Disordered" evidence="1">
    <location>
        <begin position="46"/>
        <end position="200"/>
    </location>
</feature>
<dbReference type="AlphaFoldDB" id="A0A812KQJ5"/>
<organism evidence="2 3">
    <name type="scientific">Symbiodinium natans</name>
    <dbReference type="NCBI Taxonomy" id="878477"/>
    <lineage>
        <taxon>Eukaryota</taxon>
        <taxon>Sar</taxon>
        <taxon>Alveolata</taxon>
        <taxon>Dinophyceae</taxon>
        <taxon>Suessiales</taxon>
        <taxon>Symbiodiniaceae</taxon>
        <taxon>Symbiodinium</taxon>
    </lineage>
</organism>